<dbReference type="Gene3D" id="3.40.50.1110">
    <property type="entry name" value="SGNH hydrolase"/>
    <property type="match status" value="1"/>
</dbReference>
<dbReference type="InterPro" id="IPR051532">
    <property type="entry name" value="Ester_Hydrolysis_Enzymes"/>
</dbReference>
<dbReference type="InterPro" id="IPR013830">
    <property type="entry name" value="SGNH_hydro"/>
</dbReference>
<keyword evidence="3" id="KW-0378">Hydrolase</keyword>
<dbReference type="PANTHER" id="PTHR30383">
    <property type="entry name" value="THIOESTERASE 1/PROTEASE 1/LYSOPHOSPHOLIPASE L1"/>
    <property type="match status" value="1"/>
</dbReference>
<dbReference type="Pfam" id="PF13472">
    <property type="entry name" value="Lipase_GDSL_2"/>
    <property type="match status" value="1"/>
</dbReference>
<accession>A0ABT8VLY8</accession>
<dbReference type="CDD" id="cd00229">
    <property type="entry name" value="SGNH_hydrolase"/>
    <property type="match status" value="1"/>
</dbReference>
<dbReference type="GO" id="GO:0016787">
    <property type="term" value="F:hydrolase activity"/>
    <property type="evidence" value="ECO:0007669"/>
    <property type="project" value="UniProtKB-KW"/>
</dbReference>
<reference evidence="3" key="1">
    <citation type="submission" date="2023-07" db="EMBL/GenBank/DDBJ databases">
        <authorList>
            <person name="Aktuganov G."/>
            <person name="Boyko T."/>
            <person name="Delegan Y."/>
            <person name="Galimzianova N."/>
            <person name="Gilvanova E."/>
            <person name="Korobov V."/>
            <person name="Kuzmina L."/>
            <person name="Melentiev A."/>
            <person name="Milman P."/>
            <person name="Ryabova A."/>
            <person name="Stupak E."/>
            <person name="Yasakov T."/>
            <person name="Zharikova N."/>
            <person name="Zhurenko E."/>
        </authorList>
    </citation>
    <scope>NUCLEOTIDE SEQUENCE</scope>
    <source>
        <strain evidence="3">IB-739</strain>
    </source>
</reference>
<dbReference type="SUPFAM" id="SSF52266">
    <property type="entry name" value="SGNH hydrolase"/>
    <property type="match status" value="1"/>
</dbReference>
<dbReference type="PANTHER" id="PTHR30383:SF5">
    <property type="entry name" value="SGNH HYDROLASE-TYPE ESTERASE DOMAIN-CONTAINING PROTEIN"/>
    <property type="match status" value="1"/>
</dbReference>
<gene>
    <name evidence="3" type="ORF">Q3C12_33820</name>
</gene>
<feature type="region of interest" description="Disordered" evidence="1">
    <location>
        <begin position="1"/>
        <end position="23"/>
    </location>
</feature>
<proteinExistence type="predicted"/>
<protein>
    <submittedName>
        <fullName evidence="3">SGNH/GDSL hydrolase family protein</fullName>
        <ecNumber evidence="3">3.1.-.-</ecNumber>
    </submittedName>
</protein>
<comment type="caution">
    <text evidence="3">The sequence shown here is derived from an EMBL/GenBank/DDBJ whole genome shotgun (WGS) entry which is preliminary data.</text>
</comment>
<organism evidence="3 4">
    <name type="scientific">Paenibacillus ehimensis</name>
    <dbReference type="NCBI Taxonomy" id="79264"/>
    <lineage>
        <taxon>Bacteria</taxon>
        <taxon>Bacillati</taxon>
        <taxon>Bacillota</taxon>
        <taxon>Bacilli</taxon>
        <taxon>Bacillales</taxon>
        <taxon>Paenibacillaceae</taxon>
        <taxon>Paenibacillus</taxon>
    </lineage>
</organism>
<dbReference type="Proteomes" id="UP001168883">
    <property type="component" value="Unassembled WGS sequence"/>
</dbReference>
<dbReference type="EMBL" id="JAUMKJ010000089">
    <property type="protein sequence ID" value="MDO3681976.1"/>
    <property type="molecule type" value="Genomic_DNA"/>
</dbReference>
<evidence type="ECO:0000259" key="2">
    <source>
        <dbReference type="Pfam" id="PF13472"/>
    </source>
</evidence>
<sequence length="398" mass="42218">MARYGTGNPGYVGASSGPSMSRPRGNRFALLGDSITAQHGDAIRRNAKGYFHWAAAYLNQQIRYAVHFATGGYTTEQINTVHLPALLAVKDKWDYCAVLAGTNDVGNAVPVPTIIRNLSKTYKTIIAAGRVPVACTLPPRNGASAFQQGNIMNTNTGIKMLAAKLGIPLVDFHAALVNPTTADYTAGYNADQIHPNSLGARVMGKMFADTMTGIGATAPWRSPLSVAVNDPANFLSNPLFTLDSNSDGVPDRWTVHAASGATFSLEDPAGGEPVAGKWFKCTRATDSGATTTYRVATLAGVQPGDRVAVSLKFKATLEGSPAGKFGLMIFKDKDVNTPLLGLLHDWDRDTQLCTIYGEFLTPVGVTGLQVDCNFSGAGTVWLGQMTFRNLTAAGLNDL</sequence>
<dbReference type="InterPro" id="IPR036514">
    <property type="entry name" value="SGNH_hydro_sf"/>
</dbReference>
<feature type="domain" description="SGNH hydrolase-type esterase" evidence="2">
    <location>
        <begin position="30"/>
        <end position="201"/>
    </location>
</feature>
<dbReference type="RefSeq" id="WP_302881483.1">
    <property type="nucleotide sequence ID" value="NZ_JAUMKJ010000089.1"/>
</dbReference>
<evidence type="ECO:0000313" key="4">
    <source>
        <dbReference type="Proteomes" id="UP001168883"/>
    </source>
</evidence>
<name>A0ABT8VLY8_9BACL</name>
<evidence type="ECO:0000313" key="3">
    <source>
        <dbReference type="EMBL" id="MDO3681976.1"/>
    </source>
</evidence>
<keyword evidence="4" id="KW-1185">Reference proteome</keyword>
<dbReference type="EC" id="3.1.-.-" evidence="3"/>
<evidence type="ECO:0000256" key="1">
    <source>
        <dbReference type="SAM" id="MobiDB-lite"/>
    </source>
</evidence>